<organism evidence="2 3">
    <name type="scientific">Austwickia chelonae NBRC 105200</name>
    <dbReference type="NCBI Taxonomy" id="1184607"/>
    <lineage>
        <taxon>Bacteria</taxon>
        <taxon>Bacillati</taxon>
        <taxon>Actinomycetota</taxon>
        <taxon>Actinomycetes</taxon>
        <taxon>Micrococcales</taxon>
        <taxon>Dermatophilaceae</taxon>
        <taxon>Austwickia</taxon>
    </lineage>
</organism>
<protein>
    <recommendedName>
        <fullName evidence="1">Rhodanese domain-containing protein</fullName>
    </recommendedName>
</protein>
<evidence type="ECO:0000259" key="1">
    <source>
        <dbReference type="PROSITE" id="PS50206"/>
    </source>
</evidence>
<evidence type="ECO:0000313" key="3">
    <source>
        <dbReference type="Proteomes" id="UP000008495"/>
    </source>
</evidence>
<dbReference type="SUPFAM" id="SSF52821">
    <property type="entry name" value="Rhodanese/Cell cycle control phosphatase"/>
    <property type="match status" value="1"/>
</dbReference>
<feature type="domain" description="Rhodanese" evidence="1">
    <location>
        <begin position="23"/>
        <end position="110"/>
    </location>
</feature>
<dbReference type="InterPro" id="IPR036873">
    <property type="entry name" value="Rhodanese-like_dom_sf"/>
</dbReference>
<gene>
    <name evidence="2" type="ORF">AUCHE_16_02060</name>
</gene>
<dbReference type="EMBL" id="BAGZ01000016">
    <property type="protein sequence ID" value="GAB78782.1"/>
    <property type="molecule type" value="Genomic_DNA"/>
</dbReference>
<dbReference type="PANTHER" id="PTHR43031:SF1">
    <property type="entry name" value="PYRIDINE NUCLEOTIDE-DISULPHIDE OXIDOREDUCTASE"/>
    <property type="match status" value="1"/>
</dbReference>
<reference evidence="2 3" key="1">
    <citation type="submission" date="2012-08" db="EMBL/GenBank/DDBJ databases">
        <title>Whole genome shotgun sequence of Austwickia chelonae NBRC 105200.</title>
        <authorList>
            <person name="Yoshida I."/>
            <person name="Hosoyama A."/>
            <person name="Tsuchikane K."/>
            <person name="Katsumata H."/>
            <person name="Ando Y."/>
            <person name="Ohji S."/>
            <person name="Hamada M."/>
            <person name="Tamura T."/>
            <person name="Yamazoe A."/>
            <person name="Yamazaki S."/>
            <person name="Fujita N."/>
        </authorList>
    </citation>
    <scope>NUCLEOTIDE SEQUENCE [LARGE SCALE GENOMIC DNA]</scope>
    <source>
        <strain evidence="2 3">NBRC 105200</strain>
    </source>
</reference>
<proteinExistence type="predicted"/>
<evidence type="ECO:0000313" key="2">
    <source>
        <dbReference type="EMBL" id="GAB78782.1"/>
    </source>
</evidence>
<sequence>MSSMTKIPAQPQTGVPTVGHAELADDVCLIDVREIHEWELGHAPRSVCVPLGELESRLAELPAGTRIVVCCLDGDRASRAVAFLITVGRDAVNLIGGMREWARSNRPLAHTGPGAPEVR</sequence>
<name>K6WAB6_9MICO</name>
<dbReference type="PROSITE" id="PS50206">
    <property type="entry name" value="RHODANESE_3"/>
    <property type="match status" value="1"/>
</dbReference>
<dbReference type="InterPro" id="IPR050229">
    <property type="entry name" value="GlpE_sulfurtransferase"/>
</dbReference>
<dbReference type="PANTHER" id="PTHR43031">
    <property type="entry name" value="FAD-DEPENDENT OXIDOREDUCTASE"/>
    <property type="match status" value="1"/>
</dbReference>
<dbReference type="SMART" id="SM00450">
    <property type="entry name" value="RHOD"/>
    <property type="match status" value="1"/>
</dbReference>
<comment type="caution">
    <text evidence="2">The sequence shown here is derived from an EMBL/GenBank/DDBJ whole genome shotgun (WGS) entry which is preliminary data.</text>
</comment>
<keyword evidence="3" id="KW-1185">Reference proteome</keyword>
<dbReference type="InterPro" id="IPR001763">
    <property type="entry name" value="Rhodanese-like_dom"/>
</dbReference>
<dbReference type="AlphaFoldDB" id="K6WAB6"/>
<accession>K6WAB6</accession>
<dbReference type="CDD" id="cd00158">
    <property type="entry name" value="RHOD"/>
    <property type="match status" value="1"/>
</dbReference>
<dbReference type="Gene3D" id="3.40.250.10">
    <property type="entry name" value="Rhodanese-like domain"/>
    <property type="match status" value="1"/>
</dbReference>
<dbReference type="Proteomes" id="UP000008495">
    <property type="component" value="Unassembled WGS sequence"/>
</dbReference>
<dbReference type="Pfam" id="PF00581">
    <property type="entry name" value="Rhodanese"/>
    <property type="match status" value="1"/>
</dbReference>
<dbReference type="STRING" id="100225.SAMN05421595_2435"/>
<dbReference type="eggNOG" id="COG0607">
    <property type="taxonomic scope" value="Bacteria"/>
</dbReference>